<dbReference type="Proteomes" id="UP001066276">
    <property type="component" value="Chromosome 1_2"/>
</dbReference>
<evidence type="ECO:0000256" key="1">
    <source>
        <dbReference type="SAM" id="MobiDB-lite"/>
    </source>
</evidence>
<accession>A0AAV7VYY4</accession>
<feature type="compositionally biased region" description="Basic and acidic residues" evidence="1">
    <location>
        <begin position="35"/>
        <end position="54"/>
    </location>
</feature>
<name>A0AAV7VYY4_PLEWA</name>
<feature type="region of interest" description="Disordered" evidence="1">
    <location>
        <begin position="172"/>
        <end position="195"/>
    </location>
</feature>
<proteinExistence type="predicted"/>
<sequence>MGTASYRCSPARAADGRKGTTVNRGGEPGGGRYLNEIHGHGTGERSGMGKEEGGGARSAAAVRNICRNKRRRVQPVDFSLCLPSQESGVAPAKRKRPARATAGRKLKRTKKDTVDLDLPEGPSTSLRESGAKRAKRGSEEQEVCGVSGVPLTGGEPDPVTNIHANCAGADQPTRMECGRQPHRGSVGAGATGRTG</sequence>
<gene>
    <name evidence="2" type="ORF">NDU88_001267</name>
</gene>
<feature type="compositionally biased region" description="Basic residues" evidence="1">
    <location>
        <begin position="92"/>
        <end position="110"/>
    </location>
</feature>
<comment type="caution">
    <text evidence="2">The sequence shown here is derived from an EMBL/GenBank/DDBJ whole genome shotgun (WGS) entry which is preliminary data.</text>
</comment>
<feature type="region of interest" description="Disordered" evidence="1">
    <location>
        <begin position="82"/>
        <end position="157"/>
    </location>
</feature>
<reference evidence="2" key="1">
    <citation type="journal article" date="2022" name="bioRxiv">
        <title>Sequencing and chromosome-scale assembly of the giantPleurodeles waltlgenome.</title>
        <authorList>
            <person name="Brown T."/>
            <person name="Elewa A."/>
            <person name="Iarovenko S."/>
            <person name="Subramanian E."/>
            <person name="Araus A.J."/>
            <person name="Petzold A."/>
            <person name="Susuki M."/>
            <person name="Suzuki K.-i.T."/>
            <person name="Hayashi T."/>
            <person name="Toyoda A."/>
            <person name="Oliveira C."/>
            <person name="Osipova E."/>
            <person name="Leigh N.D."/>
            <person name="Simon A."/>
            <person name="Yun M.H."/>
        </authorList>
    </citation>
    <scope>NUCLEOTIDE SEQUENCE</scope>
    <source>
        <strain evidence="2">20211129_DDA</strain>
        <tissue evidence="2">Liver</tissue>
    </source>
</reference>
<evidence type="ECO:0000313" key="2">
    <source>
        <dbReference type="EMBL" id="KAJ1205842.1"/>
    </source>
</evidence>
<dbReference type="EMBL" id="JANPWB010000002">
    <property type="protein sequence ID" value="KAJ1205842.1"/>
    <property type="molecule type" value="Genomic_DNA"/>
</dbReference>
<dbReference type="AlphaFoldDB" id="A0AAV7VYY4"/>
<protein>
    <submittedName>
        <fullName evidence="2">Uncharacterized protein</fullName>
    </submittedName>
</protein>
<feature type="region of interest" description="Disordered" evidence="1">
    <location>
        <begin position="1"/>
        <end position="60"/>
    </location>
</feature>
<keyword evidence="3" id="KW-1185">Reference proteome</keyword>
<organism evidence="2 3">
    <name type="scientific">Pleurodeles waltl</name>
    <name type="common">Iberian ribbed newt</name>
    <dbReference type="NCBI Taxonomy" id="8319"/>
    <lineage>
        <taxon>Eukaryota</taxon>
        <taxon>Metazoa</taxon>
        <taxon>Chordata</taxon>
        <taxon>Craniata</taxon>
        <taxon>Vertebrata</taxon>
        <taxon>Euteleostomi</taxon>
        <taxon>Amphibia</taxon>
        <taxon>Batrachia</taxon>
        <taxon>Caudata</taxon>
        <taxon>Salamandroidea</taxon>
        <taxon>Salamandridae</taxon>
        <taxon>Pleurodelinae</taxon>
        <taxon>Pleurodeles</taxon>
    </lineage>
</organism>
<evidence type="ECO:0000313" key="3">
    <source>
        <dbReference type="Proteomes" id="UP001066276"/>
    </source>
</evidence>
<feature type="compositionally biased region" description="Gly residues" evidence="1">
    <location>
        <begin position="186"/>
        <end position="195"/>
    </location>
</feature>